<evidence type="ECO:0000313" key="3">
    <source>
        <dbReference type="Proteomes" id="UP001163823"/>
    </source>
</evidence>
<dbReference type="PANTHER" id="PTHR12782:SF5">
    <property type="entry name" value="PROSTAGLANDIN E SYNTHASE 2"/>
    <property type="match status" value="1"/>
</dbReference>
<feature type="domain" description="GST N-terminal" evidence="1">
    <location>
        <begin position="102"/>
        <end position="178"/>
    </location>
</feature>
<dbReference type="PROSITE" id="PS50404">
    <property type="entry name" value="GST_NTER"/>
    <property type="match status" value="1"/>
</dbReference>
<dbReference type="Proteomes" id="UP001163823">
    <property type="component" value="Chromosome 3"/>
</dbReference>
<name>A0AAD7Q5F4_QUISA</name>
<proteinExistence type="predicted"/>
<dbReference type="InterPro" id="IPR034334">
    <property type="entry name" value="PGES2"/>
</dbReference>
<comment type="caution">
    <text evidence="2">The sequence shown here is derived from an EMBL/GenBank/DDBJ whole genome shotgun (WGS) entry which is preliminary data.</text>
</comment>
<dbReference type="InterPro" id="IPR011767">
    <property type="entry name" value="GLR_AS"/>
</dbReference>
<keyword evidence="3" id="KW-1185">Reference proteome</keyword>
<dbReference type="KEGG" id="qsa:O6P43_005190"/>
<dbReference type="SFLD" id="SFLDG01203">
    <property type="entry name" value="Prostaglandin_E_synthase_like1"/>
    <property type="match status" value="1"/>
</dbReference>
<dbReference type="GO" id="GO:0050220">
    <property type="term" value="F:prostaglandin-E synthase activity"/>
    <property type="evidence" value="ECO:0007669"/>
    <property type="project" value="InterPro"/>
</dbReference>
<dbReference type="InterPro" id="IPR036249">
    <property type="entry name" value="Thioredoxin-like_sf"/>
</dbReference>
<dbReference type="SFLD" id="SFLDS00019">
    <property type="entry name" value="Glutathione_Transferase_(cytos"/>
    <property type="match status" value="1"/>
</dbReference>
<dbReference type="Gene3D" id="1.20.1050.10">
    <property type="match status" value="1"/>
</dbReference>
<organism evidence="2 3">
    <name type="scientific">Quillaja saponaria</name>
    <name type="common">Soap bark tree</name>
    <dbReference type="NCBI Taxonomy" id="32244"/>
    <lineage>
        <taxon>Eukaryota</taxon>
        <taxon>Viridiplantae</taxon>
        <taxon>Streptophyta</taxon>
        <taxon>Embryophyta</taxon>
        <taxon>Tracheophyta</taxon>
        <taxon>Spermatophyta</taxon>
        <taxon>Magnoliopsida</taxon>
        <taxon>eudicotyledons</taxon>
        <taxon>Gunneridae</taxon>
        <taxon>Pentapetalae</taxon>
        <taxon>rosids</taxon>
        <taxon>fabids</taxon>
        <taxon>Fabales</taxon>
        <taxon>Quillajaceae</taxon>
        <taxon>Quillaja</taxon>
    </lineage>
</organism>
<dbReference type="GO" id="GO:0005739">
    <property type="term" value="C:mitochondrion"/>
    <property type="evidence" value="ECO:0007669"/>
    <property type="project" value="TreeGrafter"/>
</dbReference>
<dbReference type="AlphaFoldDB" id="A0AAD7Q5F4"/>
<dbReference type="EMBL" id="JARAOO010000003">
    <property type="protein sequence ID" value="KAJ7975237.1"/>
    <property type="molecule type" value="Genomic_DNA"/>
</dbReference>
<dbReference type="PANTHER" id="PTHR12782">
    <property type="entry name" value="MICROSOMAL PROSTAGLANDIN E SYNTHASE-2"/>
    <property type="match status" value="1"/>
</dbReference>
<accession>A0AAD7Q5F4</accession>
<reference evidence="2" key="1">
    <citation type="journal article" date="2023" name="Science">
        <title>Elucidation of the pathway for biosynthesis of saponin adjuvants from the soapbark tree.</title>
        <authorList>
            <person name="Reed J."/>
            <person name="Orme A."/>
            <person name="El-Demerdash A."/>
            <person name="Owen C."/>
            <person name="Martin L.B.B."/>
            <person name="Misra R.C."/>
            <person name="Kikuchi S."/>
            <person name="Rejzek M."/>
            <person name="Martin A.C."/>
            <person name="Harkess A."/>
            <person name="Leebens-Mack J."/>
            <person name="Louveau T."/>
            <person name="Stephenson M.J."/>
            <person name="Osbourn A."/>
        </authorList>
    </citation>
    <scope>NUCLEOTIDE SEQUENCE</scope>
    <source>
        <strain evidence="2">S10</strain>
    </source>
</reference>
<dbReference type="Gene3D" id="3.40.30.10">
    <property type="entry name" value="Glutaredoxin"/>
    <property type="match status" value="1"/>
</dbReference>
<evidence type="ECO:0000313" key="2">
    <source>
        <dbReference type="EMBL" id="KAJ7975237.1"/>
    </source>
</evidence>
<dbReference type="SUPFAM" id="SSF52833">
    <property type="entry name" value="Thioredoxin-like"/>
    <property type="match status" value="1"/>
</dbReference>
<dbReference type="SFLD" id="SFLDG01182">
    <property type="entry name" value="Prostaglandin_E_synthase_like"/>
    <property type="match status" value="1"/>
</dbReference>
<dbReference type="InterPro" id="IPR040079">
    <property type="entry name" value="Glutathione_S-Trfase"/>
</dbReference>
<dbReference type="InterPro" id="IPR004045">
    <property type="entry name" value="Glutathione_S-Trfase_N"/>
</dbReference>
<dbReference type="PROSITE" id="PS00195">
    <property type="entry name" value="GLUTAREDOXIN_1"/>
    <property type="match status" value="1"/>
</dbReference>
<evidence type="ECO:0000259" key="1">
    <source>
        <dbReference type="PROSITE" id="PS50404"/>
    </source>
</evidence>
<dbReference type="PROSITE" id="PS51354">
    <property type="entry name" value="GLUTAREDOXIN_2"/>
    <property type="match status" value="1"/>
</dbReference>
<sequence length="255" mass="28367">MRKASTFASSVLSKNLIMAQGGGATSFAVQHRLLQVALYGSSTGNSHTRQQWFSPLLGSLTGATGKAASFGVAGALVTVAAATSFSEEVYAKEPLPPEVVPNDVVLYQYEACPFCNKVKAFLDYHAIPYKVVEVNPLSKKEIKWSDYQKLPILVVDGEQLNDSSAIIDKLGQKILPEKKEDSNTEDDEETKWRRWVDNHLVHVLSPNIYRNTSEALESFDYITSNGNFSFTEKYTGEICWSCSYVFCVQEIEEEI</sequence>
<gene>
    <name evidence="2" type="ORF">O6P43_005190</name>
</gene>
<dbReference type="Pfam" id="PF13417">
    <property type="entry name" value="GST_N_3"/>
    <property type="match status" value="1"/>
</dbReference>
<protein>
    <submittedName>
        <fullName evidence="2">Prostaglandin E synthase 2-like</fullName>
    </submittedName>
</protein>